<dbReference type="InterPro" id="IPR005158">
    <property type="entry name" value="BTAD"/>
</dbReference>
<dbReference type="Pfam" id="PF00486">
    <property type="entry name" value="Trans_reg_C"/>
    <property type="match status" value="1"/>
</dbReference>
<dbReference type="Proteomes" id="UP000320888">
    <property type="component" value="Unassembled WGS sequence"/>
</dbReference>
<evidence type="ECO:0000313" key="9">
    <source>
        <dbReference type="Proteomes" id="UP000320888"/>
    </source>
</evidence>
<dbReference type="AlphaFoldDB" id="A0A553Z6F3"/>
<dbReference type="GO" id="GO:0003677">
    <property type="term" value="F:DNA binding"/>
    <property type="evidence" value="ECO:0007669"/>
    <property type="project" value="UniProtKB-UniRule"/>
</dbReference>
<gene>
    <name evidence="8" type="ORF">FNZ23_18990</name>
</gene>
<feature type="domain" description="OmpR/PhoB-type" evidence="7">
    <location>
        <begin position="1"/>
        <end position="94"/>
    </location>
</feature>
<keyword evidence="9" id="KW-1185">Reference proteome</keyword>
<evidence type="ECO:0000256" key="4">
    <source>
        <dbReference type="ARBA" id="ARBA00023125"/>
    </source>
</evidence>
<keyword evidence="4 6" id="KW-0238">DNA-binding</keyword>
<dbReference type="InterPro" id="IPR016032">
    <property type="entry name" value="Sig_transdc_resp-reg_C-effctor"/>
</dbReference>
<dbReference type="GO" id="GO:0006355">
    <property type="term" value="P:regulation of DNA-templated transcription"/>
    <property type="evidence" value="ECO:0007669"/>
    <property type="project" value="InterPro"/>
</dbReference>
<feature type="DNA-binding region" description="OmpR/PhoB-type" evidence="6">
    <location>
        <begin position="1"/>
        <end position="94"/>
    </location>
</feature>
<keyword evidence="5" id="KW-0804">Transcription</keyword>
<evidence type="ECO:0000256" key="5">
    <source>
        <dbReference type="ARBA" id="ARBA00023163"/>
    </source>
</evidence>
<organism evidence="8 9">
    <name type="scientific">Streptomyces benahoarensis</name>
    <dbReference type="NCBI Taxonomy" id="2595054"/>
    <lineage>
        <taxon>Bacteria</taxon>
        <taxon>Bacillati</taxon>
        <taxon>Actinomycetota</taxon>
        <taxon>Actinomycetes</taxon>
        <taxon>Kitasatosporales</taxon>
        <taxon>Streptomycetaceae</taxon>
        <taxon>Streptomyces</taxon>
    </lineage>
</organism>
<dbReference type="OrthoDB" id="4336084at2"/>
<dbReference type="InterPro" id="IPR001867">
    <property type="entry name" value="OmpR/PhoB-type_DNA-bd"/>
</dbReference>
<dbReference type="SMART" id="SM00862">
    <property type="entry name" value="Trans_reg_C"/>
    <property type="match status" value="1"/>
</dbReference>
<keyword evidence="2" id="KW-0902">Two-component regulatory system</keyword>
<comment type="caution">
    <text evidence="8">The sequence shown here is derived from an EMBL/GenBank/DDBJ whole genome shotgun (WGS) entry which is preliminary data.</text>
</comment>
<evidence type="ECO:0000313" key="8">
    <source>
        <dbReference type="EMBL" id="TSB37015.1"/>
    </source>
</evidence>
<dbReference type="Gene3D" id="1.10.10.10">
    <property type="entry name" value="Winged helix-like DNA-binding domain superfamily/Winged helix DNA-binding domain"/>
    <property type="match status" value="1"/>
</dbReference>
<dbReference type="GO" id="GO:0000160">
    <property type="term" value="P:phosphorelay signal transduction system"/>
    <property type="evidence" value="ECO:0007669"/>
    <property type="project" value="UniProtKB-KW"/>
</dbReference>
<dbReference type="SMART" id="SM01043">
    <property type="entry name" value="BTAD"/>
    <property type="match status" value="1"/>
</dbReference>
<dbReference type="PROSITE" id="PS51755">
    <property type="entry name" value="OMPR_PHOB"/>
    <property type="match status" value="1"/>
</dbReference>
<evidence type="ECO:0000259" key="7">
    <source>
        <dbReference type="PROSITE" id="PS51755"/>
    </source>
</evidence>
<dbReference type="EMBL" id="VKLS01000250">
    <property type="protein sequence ID" value="TSB37015.1"/>
    <property type="molecule type" value="Genomic_DNA"/>
</dbReference>
<name>A0A553Z6F3_9ACTN</name>
<dbReference type="PANTHER" id="PTHR35807">
    <property type="entry name" value="TRANSCRIPTIONAL REGULATOR REDD-RELATED"/>
    <property type="match status" value="1"/>
</dbReference>
<dbReference type="SUPFAM" id="SSF48452">
    <property type="entry name" value="TPR-like"/>
    <property type="match status" value="1"/>
</dbReference>
<evidence type="ECO:0000256" key="6">
    <source>
        <dbReference type="PROSITE-ProRule" id="PRU01091"/>
    </source>
</evidence>
<dbReference type="RefSeq" id="WP_143943575.1">
    <property type="nucleotide sequence ID" value="NZ_VKLS01000250.1"/>
</dbReference>
<evidence type="ECO:0000256" key="3">
    <source>
        <dbReference type="ARBA" id="ARBA00023015"/>
    </source>
</evidence>
<dbReference type="InterPro" id="IPR036388">
    <property type="entry name" value="WH-like_DNA-bd_sf"/>
</dbReference>
<comment type="similarity">
    <text evidence="1">Belongs to the AfsR/DnrI/RedD regulatory family.</text>
</comment>
<sequence length="257" mass="28321">MRYEILGSLRVTDDLAVAPVSAPKMQVLLATLLIRANHVVSRDELSNEIWGSAPPRRATASLHVHVSQLRKILTRPGRPGTPIATTAPGYILRLNPGELDLHRFQCLLRDGRRAARSGHHERAVDLLGAALSLHRGTVLDGVAGGPVVGGCARWAEEAHIECAGLFVTSGIALGRYQEMAGVLCSLLARHPLHEAFYQQLMLCMSRSGRRAEALRIYRCARDAIRQELGLEPSRELRELQRMILLADDTPRDMRLVG</sequence>
<evidence type="ECO:0000256" key="2">
    <source>
        <dbReference type="ARBA" id="ARBA00023012"/>
    </source>
</evidence>
<dbReference type="InterPro" id="IPR011990">
    <property type="entry name" value="TPR-like_helical_dom_sf"/>
</dbReference>
<dbReference type="PANTHER" id="PTHR35807:SF1">
    <property type="entry name" value="TRANSCRIPTIONAL REGULATOR REDD"/>
    <property type="match status" value="1"/>
</dbReference>
<protein>
    <submittedName>
        <fullName evidence="8">AfsR/SARP family transcriptional regulator</fullName>
    </submittedName>
</protein>
<keyword evidence="3" id="KW-0805">Transcription regulation</keyword>
<evidence type="ECO:0000256" key="1">
    <source>
        <dbReference type="ARBA" id="ARBA00005820"/>
    </source>
</evidence>
<accession>A0A553Z6F3</accession>
<dbReference type="Gene3D" id="1.25.40.10">
    <property type="entry name" value="Tetratricopeptide repeat domain"/>
    <property type="match status" value="1"/>
</dbReference>
<dbReference type="SUPFAM" id="SSF46894">
    <property type="entry name" value="C-terminal effector domain of the bipartite response regulators"/>
    <property type="match status" value="1"/>
</dbReference>
<proteinExistence type="inferred from homology"/>
<dbReference type="Pfam" id="PF03704">
    <property type="entry name" value="BTAD"/>
    <property type="match status" value="1"/>
</dbReference>
<dbReference type="InterPro" id="IPR051677">
    <property type="entry name" value="AfsR-DnrI-RedD_regulator"/>
</dbReference>
<reference evidence="8 9" key="1">
    <citation type="submission" date="2019-07" db="EMBL/GenBank/DDBJ databases">
        <title>Draft genome for Streptomyces benahoarensis MZ03-48.</title>
        <authorList>
            <person name="Gonzalez-Pimentel J.L."/>
        </authorList>
    </citation>
    <scope>NUCLEOTIDE SEQUENCE [LARGE SCALE GENOMIC DNA]</scope>
    <source>
        <strain evidence="8 9">MZ03-48</strain>
    </source>
</reference>
<dbReference type="CDD" id="cd15831">
    <property type="entry name" value="BTAD"/>
    <property type="match status" value="1"/>
</dbReference>